<dbReference type="GO" id="GO:0051539">
    <property type="term" value="F:4 iron, 4 sulfur cluster binding"/>
    <property type="evidence" value="ECO:0007669"/>
    <property type="project" value="UniProtKB-UniRule"/>
</dbReference>
<evidence type="ECO:0000256" key="14">
    <source>
        <dbReference type="HAMAP-Rule" id="MF_00063"/>
    </source>
</evidence>
<comment type="pathway">
    <text evidence="8 14">Sulfur metabolism; hydrogen sulfide biosynthesis; sulfite from sulfate.</text>
</comment>
<proteinExistence type="inferred from homology"/>
<evidence type="ECO:0000256" key="13">
    <source>
        <dbReference type="ARBA" id="ARBA00048441"/>
    </source>
</evidence>
<feature type="binding site" evidence="14">
    <location>
        <position position="211"/>
    </location>
    <ligand>
        <name>[4Fe-4S] cluster</name>
        <dbReference type="ChEBI" id="CHEBI:49883"/>
    </ligand>
</feature>
<dbReference type="PANTHER" id="PTHR46482">
    <property type="entry name" value="5'-ADENYLYLSULFATE REDUCTASE 3, CHLOROPLASTIC"/>
    <property type="match status" value="1"/>
</dbReference>
<dbReference type="AlphaFoldDB" id="I3CC77"/>
<dbReference type="EC" id="1.8.4.10" evidence="9 14"/>
<evidence type="ECO:0000256" key="7">
    <source>
        <dbReference type="ARBA" id="ARBA00024298"/>
    </source>
</evidence>
<accession>I3CC77</accession>
<dbReference type="NCBIfam" id="TIGR00434">
    <property type="entry name" value="cysH"/>
    <property type="match status" value="1"/>
</dbReference>
<dbReference type="CDD" id="cd23945">
    <property type="entry name" value="PAPS_reductase"/>
    <property type="match status" value="1"/>
</dbReference>
<gene>
    <name evidence="14" type="primary">cysH</name>
    <name evidence="16" type="ORF">BegalDRAFT_0299</name>
</gene>
<dbReference type="InterPro" id="IPR004511">
    <property type="entry name" value="PAPS/APS_Rdtase"/>
</dbReference>
<dbReference type="OrthoDB" id="9794018at2"/>
<reference evidence="16 17" key="1">
    <citation type="submission" date="2011-11" db="EMBL/GenBank/DDBJ databases">
        <title>Improved High-Quality Draft sequence of Beggiatoa alba B18lD.</title>
        <authorList>
            <consortium name="US DOE Joint Genome Institute"/>
            <person name="Lucas S."/>
            <person name="Han J."/>
            <person name="Lapidus A."/>
            <person name="Cheng J.-F."/>
            <person name="Goodwin L."/>
            <person name="Pitluck S."/>
            <person name="Peters L."/>
            <person name="Mikhailova N."/>
            <person name="Held B."/>
            <person name="Detter J.C."/>
            <person name="Han C."/>
            <person name="Tapia R."/>
            <person name="Land M."/>
            <person name="Hauser L."/>
            <person name="Kyrpides N."/>
            <person name="Ivanova N."/>
            <person name="Pagani I."/>
            <person name="Samuel K."/>
            <person name="Teske A."/>
            <person name="Mueller J."/>
            <person name="Woyke T."/>
        </authorList>
    </citation>
    <scope>NUCLEOTIDE SEQUENCE [LARGE SCALE GENOMIC DNA]</scope>
    <source>
        <strain evidence="16 17">B18LD</strain>
    </source>
</reference>
<dbReference type="Gene3D" id="3.40.50.620">
    <property type="entry name" value="HUPs"/>
    <property type="match status" value="1"/>
</dbReference>
<evidence type="ECO:0000256" key="10">
    <source>
        <dbReference type="ARBA" id="ARBA00029514"/>
    </source>
</evidence>
<evidence type="ECO:0000256" key="9">
    <source>
        <dbReference type="ARBA" id="ARBA00024386"/>
    </source>
</evidence>
<dbReference type="GO" id="GO:0019344">
    <property type="term" value="P:cysteine biosynthetic process"/>
    <property type="evidence" value="ECO:0007669"/>
    <property type="project" value="InterPro"/>
</dbReference>
<dbReference type="GO" id="GO:0004604">
    <property type="term" value="F:phosphoadenylyl-sulfate reductase (thioredoxin) activity"/>
    <property type="evidence" value="ECO:0007669"/>
    <property type="project" value="UniProtKB-UniRule"/>
</dbReference>
<evidence type="ECO:0000256" key="1">
    <source>
        <dbReference type="ARBA" id="ARBA00009732"/>
    </source>
</evidence>
<protein>
    <recommendedName>
        <fullName evidence="10 14">Adenosine 5'-phosphosulfate reductase</fullName>
        <shortName evidence="14">APS reductase</shortName>
        <ecNumber evidence="9 14">1.8.4.10</ecNumber>
    </recommendedName>
    <alternativeName>
        <fullName evidence="12 14">5'-adenylylsulfate reductase</fullName>
    </alternativeName>
    <alternativeName>
        <fullName evidence="11 14">Thioredoxin-dependent 5'-adenylylsulfate reductase</fullName>
    </alternativeName>
</protein>
<keyword evidence="2 14" id="KW-0963">Cytoplasm</keyword>
<feature type="active site" description="Nucleophile; cysteine thiosulfonate intermediate" evidence="14">
    <location>
        <position position="236"/>
    </location>
</feature>
<dbReference type="eggNOG" id="COG0175">
    <property type="taxonomic scope" value="Bacteria"/>
</dbReference>
<evidence type="ECO:0000256" key="6">
    <source>
        <dbReference type="ARBA" id="ARBA00023014"/>
    </source>
</evidence>
<dbReference type="InterPro" id="IPR011798">
    <property type="entry name" value="APS_reductase"/>
</dbReference>
<comment type="similarity">
    <text evidence="1 14">Belongs to the PAPS reductase family. CysH subfamily.</text>
</comment>
<name>I3CC77_9GAMM</name>
<comment type="function">
    <text evidence="7 14">Catalyzes the formation of sulfite from adenosine 5'-phosphosulfate (APS) using thioredoxin as an electron donor.</text>
</comment>
<dbReference type="GO" id="GO:0046872">
    <property type="term" value="F:metal ion binding"/>
    <property type="evidence" value="ECO:0007669"/>
    <property type="project" value="UniProtKB-KW"/>
</dbReference>
<dbReference type="HAMAP" id="MF_00063">
    <property type="entry name" value="CysH"/>
    <property type="match status" value="1"/>
</dbReference>
<dbReference type="NCBIfam" id="TIGR02055">
    <property type="entry name" value="APS_reductase"/>
    <property type="match status" value="1"/>
</dbReference>
<evidence type="ECO:0000256" key="4">
    <source>
        <dbReference type="ARBA" id="ARBA00023002"/>
    </source>
</evidence>
<dbReference type="HOGENOM" id="CLU_044089_1_0_6"/>
<evidence type="ECO:0000313" key="16">
    <source>
        <dbReference type="EMBL" id="EIJ41220.1"/>
    </source>
</evidence>
<evidence type="ECO:0000256" key="12">
    <source>
        <dbReference type="ARBA" id="ARBA00032041"/>
    </source>
</evidence>
<sequence>MTARFTDEQIQTYAADYASQSPKAILQLALQHYENIAIAFSGAEDVVLIDMVYQLLKKSVTVFCLDTGRLHPETYRFLETVRTHYHCDLNILTPETSALERFVKEKGLFSFLQDGHQECCGIRKVAPLKRQLSQLDAWITGQRKDQSLDTRAQLAVIEKDNAFSTAEKTLVKFNPLANWTSVQVWNYIQLYEVPYNPLHEKGFVSIGCEPCTRPVLPHQHEREGRWWWEAGTKKECGLHASNLATPTKST</sequence>
<feature type="domain" description="Phosphoadenosine phosphosulphate reductase" evidence="15">
    <location>
        <begin position="36"/>
        <end position="214"/>
    </location>
</feature>
<organism evidence="16 17">
    <name type="scientific">Beggiatoa alba B18LD</name>
    <dbReference type="NCBI Taxonomy" id="395493"/>
    <lineage>
        <taxon>Bacteria</taxon>
        <taxon>Pseudomonadati</taxon>
        <taxon>Pseudomonadota</taxon>
        <taxon>Gammaproteobacteria</taxon>
        <taxon>Thiotrichales</taxon>
        <taxon>Thiotrichaceae</taxon>
        <taxon>Beggiatoa</taxon>
    </lineage>
</organism>
<dbReference type="NCBIfam" id="NF002537">
    <property type="entry name" value="PRK02090.1"/>
    <property type="match status" value="1"/>
</dbReference>
<keyword evidence="6 14" id="KW-0411">Iron-sulfur</keyword>
<evidence type="ECO:0000259" key="15">
    <source>
        <dbReference type="Pfam" id="PF01507"/>
    </source>
</evidence>
<dbReference type="Proteomes" id="UP000005744">
    <property type="component" value="Unassembled WGS sequence"/>
</dbReference>
<feature type="binding site" evidence="14">
    <location>
        <position position="120"/>
    </location>
    <ligand>
        <name>[4Fe-4S] cluster</name>
        <dbReference type="ChEBI" id="CHEBI:49883"/>
    </ligand>
</feature>
<evidence type="ECO:0000256" key="11">
    <source>
        <dbReference type="ARBA" id="ARBA00030894"/>
    </source>
</evidence>
<dbReference type="GO" id="GO:0005737">
    <property type="term" value="C:cytoplasm"/>
    <property type="evidence" value="ECO:0007669"/>
    <property type="project" value="UniProtKB-SubCell"/>
</dbReference>
<dbReference type="GO" id="GO:0043866">
    <property type="term" value="F:adenylyl-sulfate reductase (thioredoxin) activity"/>
    <property type="evidence" value="ECO:0007669"/>
    <property type="project" value="UniProtKB-EC"/>
</dbReference>
<dbReference type="PANTHER" id="PTHR46482:SF9">
    <property type="entry name" value="5'-ADENYLYLSULFATE REDUCTASE 1, CHLOROPLASTIC"/>
    <property type="match status" value="1"/>
</dbReference>
<comment type="subcellular location">
    <subcellularLocation>
        <location evidence="14">Cytoplasm</location>
    </subcellularLocation>
</comment>
<dbReference type="GO" id="GO:0070814">
    <property type="term" value="P:hydrogen sulfide biosynthetic process"/>
    <property type="evidence" value="ECO:0007669"/>
    <property type="project" value="UniProtKB-UniRule"/>
</dbReference>
<dbReference type="STRING" id="395493.BegalDRAFT_0299"/>
<evidence type="ECO:0000313" key="17">
    <source>
        <dbReference type="Proteomes" id="UP000005744"/>
    </source>
</evidence>
<keyword evidence="3 14" id="KW-0479">Metal-binding</keyword>
<dbReference type="Pfam" id="PF01507">
    <property type="entry name" value="PAPS_reduct"/>
    <property type="match status" value="1"/>
</dbReference>
<evidence type="ECO:0000256" key="2">
    <source>
        <dbReference type="ARBA" id="ARBA00022490"/>
    </source>
</evidence>
<comment type="catalytic activity">
    <reaction evidence="13 14">
        <text>[thioredoxin]-disulfide + sulfite + AMP + 2 H(+) = adenosine 5'-phosphosulfate + [thioredoxin]-dithiol</text>
        <dbReference type="Rhea" id="RHEA:21976"/>
        <dbReference type="Rhea" id="RHEA-COMP:10698"/>
        <dbReference type="Rhea" id="RHEA-COMP:10700"/>
        <dbReference type="ChEBI" id="CHEBI:15378"/>
        <dbReference type="ChEBI" id="CHEBI:17359"/>
        <dbReference type="ChEBI" id="CHEBI:29950"/>
        <dbReference type="ChEBI" id="CHEBI:50058"/>
        <dbReference type="ChEBI" id="CHEBI:58243"/>
        <dbReference type="ChEBI" id="CHEBI:456215"/>
        <dbReference type="EC" id="1.8.4.10"/>
    </reaction>
</comment>
<dbReference type="InterPro" id="IPR014729">
    <property type="entry name" value="Rossmann-like_a/b/a_fold"/>
</dbReference>
<evidence type="ECO:0000256" key="3">
    <source>
        <dbReference type="ARBA" id="ARBA00022723"/>
    </source>
</evidence>
<feature type="binding site" evidence="14">
    <location>
        <position position="208"/>
    </location>
    <ligand>
        <name>[4Fe-4S] cluster</name>
        <dbReference type="ChEBI" id="CHEBI:49883"/>
    </ligand>
</feature>
<dbReference type="InterPro" id="IPR002500">
    <property type="entry name" value="PAPS_reduct_dom"/>
</dbReference>
<evidence type="ECO:0000256" key="5">
    <source>
        <dbReference type="ARBA" id="ARBA00023004"/>
    </source>
</evidence>
<keyword evidence="4 14" id="KW-0560">Oxidoreductase</keyword>
<evidence type="ECO:0000256" key="8">
    <source>
        <dbReference type="ARBA" id="ARBA00024327"/>
    </source>
</evidence>
<dbReference type="RefSeq" id="WP_002682951.1">
    <property type="nucleotide sequence ID" value="NZ_JH600070.1"/>
</dbReference>
<dbReference type="SUPFAM" id="SSF52402">
    <property type="entry name" value="Adenine nucleotide alpha hydrolases-like"/>
    <property type="match status" value="1"/>
</dbReference>
<keyword evidence="5 14" id="KW-0408">Iron</keyword>
<keyword evidence="17" id="KW-1185">Reference proteome</keyword>
<comment type="cofactor">
    <cofactor evidence="14">
        <name>[4Fe-4S] cluster</name>
        <dbReference type="ChEBI" id="CHEBI:49883"/>
    </cofactor>
    <text evidence="14">Binds 1 [4Fe-4S] cluster per subunit.</text>
</comment>
<dbReference type="PIRSF" id="PIRSF000857">
    <property type="entry name" value="PAPS_reductase"/>
    <property type="match status" value="1"/>
</dbReference>
<dbReference type="GO" id="GO:0019379">
    <property type="term" value="P:sulfate assimilation, phosphoadenylyl sulfate reduction by phosphoadenylyl-sulfate reductase (thioredoxin)"/>
    <property type="evidence" value="ECO:0007669"/>
    <property type="project" value="UniProtKB-UniRule"/>
</dbReference>
<feature type="binding site" evidence="14">
    <location>
        <position position="119"/>
    </location>
    <ligand>
        <name>[4Fe-4S] cluster</name>
        <dbReference type="ChEBI" id="CHEBI:49883"/>
    </ligand>
</feature>
<dbReference type="EMBL" id="JH600070">
    <property type="protein sequence ID" value="EIJ41220.1"/>
    <property type="molecule type" value="Genomic_DNA"/>
</dbReference>